<evidence type="ECO:0000256" key="3">
    <source>
        <dbReference type="ARBA" id="ARBA00022691"/>
    </source>
</evidence>
<proteinExistence type="predicted"/>
<keyword evidence="2 4" id="KW-0808">Transferase</keyword>
<comment type="caution">
    <text evidence="4">The sequence shown here is derived from an EMBL/GenBank/DDBJ whole genome shotgun (WGS) entry which is preliminary data.</text>
</comment>
<dbReference type="InterPro" id="IPR050362">
    <property type="entry name" value="Cation-dep_OMT"/>
</dbReference>
<dbReference type="AlphaFoldDB" id="A0A3A9ZC71"/>
<evidence type="ECO:0000256" key="1">
    <source>
        <dbReference type="ARBA" id="ARBA00022603"/>
    </source>
</evidence>
<keyword evidence="1 4" id="KW-0489">Methyltransferase</keyword>
<dbReference type="Proteomes" id="UP000272474">
    <property type="component" value="Unassembled WGS sequence"/>
</dbReference>
<dbReference type="OrthoDB" id="9799672at2"/>
<keyword evidence="3" id="KW-0949">S-adenosyl-L-methionine</keyword>
<reference evidence="4 5" key="1">
    <citation type="journal article" date="2014" name="Int. J. Syst. Evol. Microbiol.">
        <title>Streptomyces hoynatensis sp. nov., isolated from deep marine sediment.</title>
        <authorList>
            <person name="Veyisoglu A."/>
            <person name="Sahin N."/>
        </authorList>
    </citation>
    <scope>NUCLEOTIDE SEQUENCE [LARGE SCALE GENOMIC DNA]</scope>
    <source>
        <strain evidence="4 5">KCTC 29097</strain>
    </source>
</reference>
<protein>
    <submittedName>
        <fullName evidence="4">O-methyltransferase</fullName>
    </submittedName>
</protein>
<organism evidence="4 5">
    <name type="scientific">Streptomyces hoynatensis</name>
    <dbReference type="NCBI Taxonomy" id="1141874"/>
    <lineage>
        <taxon>Bacteria</taxon>
        <taxon>Bacillati</taxon>
        <taxon>Actinomycetota</taxon>
        <taxon>Actinomycetes</taxon>
        <taxon>Kitasatosporales</taxon>
        <taxon>Streptomycetaceae</taxon>
        <taxon>Streptomyces</taxon>
    </lineage>
</organism>
<evidence type="ECO:0000313" key="4">
    <source>
        <dbReference type="EMBL" id="RKN45709.1"/>
    </source>
</evidence>
<gene>
    <name evidence="4" type="ORF">D7294_04385</name>
</gene>
<dbReference type="SUPFAM" id="SSF53335">
    <property type="entry name" value="S-adenosyl-L-methionine-dependent methyltransferases"/>
    <property type="match status" value="1"/>
</dbReference>
<dbReference type="GO" id="GO:0008757">
    <property type="term" value="F:S-adenosylmethionine-dependent methyltransferase activity"/>
    <property type="evidence" value="ECO:0007669"/>
    <property type="project" value="TreeGrafter"/>
</dbReference>
<dbReference type="PANTHER" id="PTHR10509">
    <property type="entry name" value="O-METHYLTRANSFERASE-RELATED"/>
    <property type="match status" value="1"/>
</dbReference>
<dbReference type="PROSITE" id="PS51682">
    <property type="entry name" value="SAM_OMT_I"/>
    <property type="match status" value="1"/>
</dbReference>
<evidence type="ECO:0000256" key="2">
    <source>
        <dbReference type="ARBA" id="ARBA00022679"/>
    </source>
</evidence>
<name>A0A3A9ZC71_9ACTN</name>
<dbReference type="InterPro" id="IPR002935">
    <property type="entry name" value="SAM_O-MeTrfase"/>
</dbReference>
<keyword evidence="5" id="KW-1185">Reference proteome</keyword>
<evidence type="ECO:0000313" key="5">
    <source>
        <dbReference type="Proteomes" id="UP000272474"/>
    </source>
</evidence>
<dbReference type="Gene3D" id="3.40.50.150">
    <property type="entry name" value="Vaccinia Virus protein VP39"/>
    <property type="match status" value="1"/>
</dbReference>
<dbReference type="EMBL" id="RBAL01000002">
    <property type="protein sequence ID" value="RKN45709.1"/>
    <property type="molecule type" value="Genomic_DNA"/>
</dbReference>
<dbReference type="GO" id="GO:0032259">
    <property type="term" value="P:methylation"/>
    <property type="evidence" value="ECO:0007669"/>
    <property type="project" value="UniProtKB-KW"/>
</dbReference>
<dbReference type="Pfam" id="PF01596">
    <property type="entry name" value="Methyltransf_3"/>
    <property type="match status" value="1"/>
</dbReference>
<dbReference type="GO" id="GO:0008171">
    <property type="term" value="F:O-methyltransferase activity"/>
    <property type="evidence" value="ECO:0007669"/>
    <property type="project" value="InterPro"/>
</dbReference>
<dbReference type="InterPro" id="IPR029063">
    <property type="entry name" value="SAM-dependent_MTases_sf"/>
</dbReference>
<sequence length="256" mass="27166">MPPRSHSKFVSIWNLVSIEREPTVPQTVPQTAPQDWAQTWTAVDDYFNGLLVEEDAPLRAAATESEAAGLPPHQVAPNQGKLLHLLARIQGARTILEIGTLGGYSTIWLARALGEGGRLTTLEAEQRHATVAAANLARAGLGHLVDLRVGKALDTLSSLAAEGAGPFDLVFIDADKRANPEYLDLSLRLTRPGSVIVADNVARGGAVADPGSEDPGVLGVRRFTELVSAHPRLTATTLQTVGEKGYDAFTLALVTS</sequence>
<dbReference type="PANTHER" id="PTHR10509:SF14">
    <property type="entry name" value="CAFFEOYL-COA O-METHYLTRANSFERASE 3-RELATED"/>
    <property type="match status" value="1"/>
</dbReference>
<accession>A0A3A9ZC71</accession>